<evidence type="ECO:0008006" key="3">
    <source>
        <dbReference type="Google" id="ProtNLM"/>
    </source>
</evidence>
<protein>
    <recommendedName>
        <fullName evidence="3">Thiol-disulfide oxidoreductase DCC</fullName>
    </recommendedName>
</protein>
<dbReference type="STRING" id="1838286.Verru16b_01514"/>
<evidence type="ECO:0000313" key="1">
    <source>
        <dbReference type="EMBL" id="AOS44452.1"/>
    </source>
</evidence>
<evidence type="ECO:0000313" key="2">
    <source>
        <dbReference type="Proteomes" id="UP000095228"/>
    </source>
</evidence>
<dbReference type="PANTHER" id="PTHR33639:SF2">
    <property type="entry name" value="DUF393 DOMAIN-CONTAINING PROTEIN"/>
    <property type="match status" value="1"/>
</dbReference>
<reference evidence="1 2" key="1">
    <citation type="submission" date="2016-06" db="EMBL/GenBank/DDBJ databases">
        <title>Three novel species with peptidoglycan cell walls form the new genus Lacunisphaera gen. nov. in the family Opitutaceae of the verrucomicrobial subdivision 4.</title>
        <authorList>
            <person name="Rast P."/>
            <person name="Gloeckner I."/>
            <person name="Jogler M."/>
            <person name="Boedeker C."/>
            <person name="Jeske O."/>
            <person name="Wiegand S."/>
            <person name="Reinhardt R."/>
            <person name="Schumann P."/>
            <person name="Rohde M."/>
            <person name="Spring S."/>
            <person name="Gloeckner F.O."/>
            <person name="Jogler C."/>
        </authorList>
    </citation>
    <scope>NUCLEOTIDE SEQUENCE [LARGE SCALE GENOMIC DNA]</scope>
    <source>
        <strain evidence="1 2">IG16b</strain>
    </source>
</reference>
<dbReference type="InterPro" id="IPR007263">
    <property type="entry name" value="DCC1-like"/>
</dbReference>
<organism evidence="1 2">
    <name type="scientific">Lacunisphaera limnophila</name>
    <dbReference type="NCBI Taxonomy" id="1838286"/>
    <lineage>
        <taxon>Bacteria</taxon>
        <taxon>Pseudomonadati</taxon>
        <taxon>Verrucomicrobiota</taxon>
        <taxon>Opitutia</taxon>
        <taxon>Opitutales</taxon>
        <taxon>Opitutaceae</taxon>
        <taxon>Lacunisphaera</taxon>
    </lineage>
</organism>
<accession>A0A1D8AU81</accession>
<dbReference type="AlphaFoldDB" id="A0A1D8AU81"/>
<proteinExistence type="predicted"/>
<gene>
    <name evidence="1" type="ORF">Verru16b_01514</name>
</gene>
<dbReference type="GO" id="GO:0015035">
    <property type="term" value="F:protein-disulfide reductase activity"/>
    <property type="evidence" value="ECO:0007669"/>
    <property type="project" value="InterPro"/>
</dbReference>
<name>A0A1D8AU81_9BACT</name>
<dbReference type="EMBL" id="CP016094">
    <property type="protein sequence ID" value="AOS44452.1"/>
    <property type="molecule type" value="Genomic_DNA"/>
</dbReference>
<dbReference type="Pfam" id="PF04134">
    <property type="entry name" value="DCC1-like"/>
    <property type="match status" value="1"/>
</dbReference>
<keyword evidence="2" id="KW-1185">Reference proteome</keyword>
<dbReference type="KEGG" id="obg:Verru16b_01514"/>
<dbReference type="InterPro" id="IPR052927">
    <property type="entry name" value="DCC_oxidoreductase"/>
</dbReference>
<dbReference type="PANTHER" id="PTHR33639">
    <property type="entry name" value="THIOL-DISULFIDE OXIDOREDUCTASE DCC"/>
    <property type="match status" value="1"/>
</dbReference>
<dbReference type="Proteomes" id="UP000095228">
    <property type="component" value="Chromosome"/>
</dbReference>
<sequence>MPVLLFDGECGLCNHIVRLMLRADRAGRLRYAPLQGAEAQAYLRAQGLPTADFDSLVFVADWTDPVPGGYALRTDGALAAAAVVGGAWRPVTWLRVLPRGLRDFGYKLVARSRYALFGEYRPTPLPKPAWAERFL</sequence>